<feature type="compositionally biased region" description="Basic and acidic residues" evidence="1">
    <location>
        <begin position="41"/>
        <end position="56"/>
    </location>
</feature>
<evidence type="ECO:0000256" key="1">
    <source>
        <dbReference type="SAM" id="MobiDB-lite"/>
    </source>
</evidence>
<dbReference type="AlphaFoldDB" id="A0A4Y2CTT5"/>
<evidence type="ECO:0000313" key="2">
    <source>
        <dbReference type="EMBL" id="GBM07098.1"/>
    </source>
</evidence>
<reference evidence="2 3" key="1">
    <citation type="journal article" date="2019" name="Sci. Rep.">
        <title>Orb-weaving spider Araneus ventricosus genome elucidates the spidroin gene catalogue.</title>
        <authorList>
            <person name="Kono N."/>
            <person name="Nakamura H."/>
            <person name="Ohtoshi R."/>
            <person name="Moran D.A.P."/>
            <person name="Shinohara A."/>
            <person name="Yoshida Y."/>
            <person name="Fujiwara M."/>
            <person name="Mori M."/>
            <person name="Tomita M."/>
            <person name="Arakawa K."/>
        </authorList>
    </citation>
    <scope>NUCLEOTIDE SEQUENCE [LARGE SCALE GENOMIC DNA]</scope>
</reference>
<dbReference type="EMBL" id="BGPR01087431">
    <property type="protein sequence ID" value="GBM07098.1"/>
    <property type="molecule type" value="Genomic_DNA"/>
</dbReference>
<accession>A0A4Y2CTT5</accession>
<keyword evidence="3" id="KW-1185">Reference proteome</keyword>
<sequence length="64" mass="7403">YNESYESEDKSCPQTTFDTSENESLRKRPQSLVSRATFQESEDKSLQKASNRENSQKSRGVKRV</sequence>
<proteinExistence type="predicted"/>
<comment type="caution">
    <text evidence="2">The sequence shown here is derived from an EMBL/GenBank/DDBJ whole genome shotgun (WGS) entry which is preliminary data.</text>
</comment>
<dbReference type="Proteomes" id="UP000499080">
    <property type="component" value="Unassembled WGS sequence"/>
</dbReference>
<feature type="region of interest" description="Disordered" evidence="1">
    <location>
        <begin position="1"/>
        <end position="64"/>
    </location>
</feature>
<feature type="non-terminal residue" evidence="2">
    <location>
        <position position="1"/>
    </location>
</feature>
<protein>
    <submittedName>
        <fullName evidence="2">Uncharacterized protein</fullName>
    </submittedName>
</protein>
<name>A0A4Y2CTT5_ARAVE</name>
<organism evidence="2 3">
    <name type="scientific">Araneus ventricosus</name>
    <name type="common">Orbweaver spider</name>
    <name type="synonym">Epeira ventricosa</name>
    <dbReference type="NCBI Taxonomy" id="182803"/>
    <lineage>
        <taxon>Eukaryota</taxon>
        <taxon>Metazoa</taxon>
        <taxon>Ecdysozoa</taxon>
        <taxon>Arthropoda</taxon>
        <taxon>Chelicerata</taxon>
        <taxon>Arachnida</taxon>
        <taxon>Araneae</taxon>
        <taxon>Araneomorphae</taxon>
        <taxon>Entelegynae</taxon>
        <taxon>Araneoidea</taxon>
        <taxon>Araneidae</taxon>
        <taxon>Araneus</taxon>
    </lineage>
</organism>
<gene>
    <name evidence="2" type="ORF">AVEN_233588_1</name>
</gene>
<evidence type="ECO:0000313" key="3">
    <source>
        <dbReference type="Proteomes" id="UP000499080"/>
    </source>
</evidence>